<organism evidence="1 2">
    <name type="scientific">Dyadobacter jiangsuensis</name>
    <dbReference type="NCBI Taxonomy" id="1591085"/>
    <lineage>
        <taxon>Bacteria</taxon>
        <taxon>Pseudomonadati</taxon>
        <taxon>Bacteroidota</taxon>
        <taxon>Cytophagia</taxon>
        <taxon>Cytophagales</taxon>
        <taxon>Spirosomataceae</taxon>
        <taxon>Dyadobacter</taxon>
    </lineage>
</organism>
<dbReference type="AlphaFoldDB" id="A0A2P8F929"/>
<name>A0A2P8F929_9BACT</name>
<reference evidence="1 2" key="1">
    <citation type="submission" date="2018-03" db="EMBL/GenBank/DDBJ databases">
        <title>Genomic Encyclopedia of Archaeal and Bacterial Type Strains, Phase II (KMG-II): from individual species to whole genera.</title>
        <authorList>
            <person name="Goeker M."/>
        </authorList>
    </citation>
    <scope>NUCLEOTIDE SEQUENCE [LARGE SCALE GENOMIC DNA]</scope>
    <source>
        <strain evidence="1 2">DSM 29057</strain>
    </source>
</reference>
<accession>A0A2P8F929</accession>
<gene>
    <name evidence="1" type="ORF">CLV60_1323</name>
</gene>
<protein>
    <submittedName>
        <fullName evidence="1">Uncharacterized protein</fullName>
    </submittedName>
</protein>
<sequence>MLYIYLTYFSLFVPFRTADMLNQSMSTVRVDQLRSNHETGYFFALRQVPLSQKEYIFTADALKRAVYIHAGQTVPLSYTMTVKKARGFDMYFAATDYSVILSVKEQKVVDQQTSEYQGTLLVRHGRDKQKFAVHGLYVR</sequence>
<comment type="caution">
    <text evidence="1">The sequence shown here is derived from an EMBL/GenBank/DDBJ whole genome shotgun (WGS) entry which is preliminary data.</text>
</comment>
<dbReference type="Proteomes" id="UP000241964">
    <property type="component" value="Unassembled WGS sequence"/>
</dbReference>
<proteinExistence type="predicted"/>
<dbReference type="OrthoDB" id="956582at2"/>
<keyword evidence="2" id="KW-1185">Reference proteome</keyword>
<evidence type="ECO:0000313" key="1">
    <source>
        <dbReference type="EMBL" id="PSL18223.1"/>
    </source>
</evidence>
<dbReference type="EMBL" id="PYAS01000032">
    <property type="protein sequence ID" value="PSL18223.1"/>
    <property type="molecule type" value="Genomic_DNA"/>
</dbReference>
<evidence type="ECO:0000313" key="2">
    <source>
        <dbReference type="Proteomes" id="UP000241964"/>
    </source>
</evidence>